<feature type="region of interest" description="Disordered" evidence="1">
    <location>
        <begin position="1"/>
        <end position="34"/>
    </location>
</feature>
<organism evidence="2 3">
    <name type="scientific">Brachyspira suanatina</name>
    <dbReference type="NCBI Taxonomy" id="381802"/>
    <lineage>
        <taxon>Bacteria</taxon>
        <taxon>Pseudomonadati</taxon>
        <taxon>Spirochaetota</taxon>
        <taxon>Spirochaetia</taxon>
        <taxon>Brachyspirales</taxon>
        <taxon>Brachyspiraceae</taxon>
        <taxon>Brachyspira</taxon>
    </lineage>
</organism>
<dbReference type="EMBL" id="CVLB01000031">
    <property type="protein sequence ID" value="CRF35855.1"/>
    <property type="molecule type" value="Genomic_DNA"/>
</dbReference>
<protein>
    <submittedName>
        <fullName evidence="2">Uncharacterized protein</fullName>
    </submittedName>
</protein>
<evidence type="ECO:0000313" key="3">
    <source>
        <dbReference type="Proteomes" id="UP000043763"/>
    </source>
</evidence>
<accession>A0A0G4KBD4</accession>
<sequence>MPDKAKKAPKNAQNKPKKAVKNTKSRQNIFVGIL</sequence>
<feature type="compositionally biased region" description="Basic residues" evidence="1">
    <location>
        <begin position="15"/>
        <end position="24"/>
    </location>
</feature>
<gene>
    <name evidence="2" type="ORF">BRSU_2881</name>
</gene>
<reference evidence="3" key="1">
    <citation type="submission" date="2015-04" db="EMBL/GenBank/DDBJ databases">
        <authorList>
            <person name="Mushtaq Mamoona"/>
        </authorList>
    </citation>
    <scope>NUCLEOTIDE SEQUENCE [LARGE SCALE GENOMIC DNA]</scope>
    <source>
        <strain evidence="3">AN4859/03</strain>
    </source>
</reference>
<dbReference type="AlphaFoldDB" id="A0A0G4KBD4"/>
<evidence type="ECO:0000256" key="1">
    <source>
        <dbReference type="SAM" id="MobiDB-lite"/>
    </source>
</evidence>
<evidence type="ECO:0000313" key="2">
    <source>
        <dbReference type="EMBL" id="CRF35855.1"/>
    </source>
</evidence>
<keyword evidence="3" id="KW-1185">Reference proteome</keyword>
<dbReference type="Proteomes" id="UP000043763">
    <property type="component" value="Unassembled WGS sequence"/>
</dbReference>
<proteinExistence type="predicted"/>
<name>A0A0G4KBD4_9SPIR</name>